<name>A0A6A4S9I3_SCOMX</name>
<organism evidence="1 2">
    <name type="scientific">Scophthalmus maximus</name>
    <name type="common">Turbot</name>
    <name type="synonym">Psetta maxima</name>
    <dbReference type="NCBI Taxonomy" id="52904"/>
    <lineage>
        <taxon>Eukaryota</taxon>
        <taxon>Metazoa</taxon>
        <taxon>Chordata</taxon>
        <taxon>Craniata</taxon>
        <taxon>Vertebrata</taxon>
        <taxon>Euteleostomi</taxon>
        <taxon>Actinopterygii</taxon>
        <taxon>Neopterygii</taxon>
        <taxon>Teleostei</taxon>
        <taxon>Neoteleostei</taxon>
        <taxon>Acanthomorphata</taxon>
        <taxon>Carangaria</taxon>
        <taxon>Pleuronectiformes</taxon>
        <taxon>Pleuronectoidei</taxon>
        <taxon>Scophthalmidae</taxon>
        <taxon>Scophthalmus</taxon>
    </lineage>
</organism>
<accession>A0A6A4S9I3</accession>
<dbReference type="Proteomes" id="UP000438429">
    <property type="component" value="Unassembled WGS sequence"/>
</dbReference>
<gene>
    <name evidence="1" type="ORF">F2P81_018932</name>
</gene>
<dbReference type="AlphaFoldDB" id="A0A6A4S9I3"/>
<evidence type="ECO:0000313" key="1">
    <source>
        <dbReference type="EMBL" id="KAF0029827.1"/>
    </source>
</evidence>
<evidence type="ECO:0000313" key="2">
    <source>
        <dbReference type="Proteomes" id="UP000438429"/>
    </source>
</evidence>
<proteinExistence type="predicted"/>
<reference evidence="1 2" key="1">
    <citation type="submission" date="2019-06" db="EMBL/GenBank/DDBJ databases">
        <title>Draft genomes of female and male turbot (Scophthalmus maximus).</title>
        <authorList>
            <person name="Xu H."/>
            <person name="Xu X.-W."/>
            <person name="Shao C."/>
            <person name="Chen S."/>
        </authorList>
    </citation>
    <scope>NUCLEOTIDE SEQUENCE [LARGE SCALE GENOMIC DNA]</scope>
    <source>
        <strain evidence="1">Ysfricsl-2016a</strain>
        <tissue evidence="1">Blood</tissue>
    </source>
</reference>
<protein>
    <submittedName>
        <fullName evidence="1">Uncharacterized protein</fullName>
    </submittedName>
</protein>
<dbReference type="EMBL" id="VEVO01000016">
    <property type="protein sequence ID" value="KAF0029827.1"/>
    <property type="molecule type" value="Genomic_DNA"/>
</dbReference>
<sequence length="196" mass="22896">MTLYDLLRRSKTLYDLLRRSTTSYDPLRPPTTLYDPSCASTLRTKTKMCDFRAVCKRHRELGFQGGGRRGQWNRLDNAAPCTRLDYENAINTLWHLNVILARYTTRPTHTEKSYNHVENNGRRRVQVRRRIQTSSELCRRTVPPLSRFDRPAAGRRVLFSSEKREKVEACLVKRAGLALCLHHESELRSSEVIHKK</sequence>
<comment type="caution">
    <text evidence="1">The sequence shown here is derived from an EMBL/GenBank/DDBJ whole genome shotgun (WGS) entry which is preliminary data.</text>
</comment>